<dbReference type="STRING" id="1298598.JCM21714_4564"/>
<evidence type="ECO:0000313" key="2">
    <source>
        <dbReference type="Proteomes" id="UP000019102"/>
    </source>
</evidence>
<evidence type="ECO:0000313" key="1">
    <source>
        <dbReference type="EMBL" id="GAE95338.1"/>
    </source>
</evidence>
<gene>
    <name evidence="1" type="ORF">JCM21714_4564</name>
</gene>
<keyword evidence="1" id="KW-0808">Transferase</keyword>
<accession>W4VQT0</accession>
<dbReference type="EMBL" id="BAVS01000051">
    <property type="protein sequence ID" value="GAE95338.1"/>
    <property type="molecule type" value="Genomic_DNA"/>
</dbReference>
<dbReference type="eggNOG" id="COG1210">
    <property type="taxonomic scope" value="Bacteria"/>
</dbReference>
<comment type="caution">
    <text evidence="1">The sequence shown here is derived from an EMBL/GenBank/DDBJ whole genome shotgun (WGS) entry which is preliminary data.</text>
</comment>
<sequence>MYAYTFEGKRYDVGGDKQGFLQATVEFALRREDLREDFLNYLVKTIEKETNEERIEEPVGV</sequence>
<keyword evidence="2" id="KW-1185">Reference proteome</keyword>
<dbReference type="Proteomes" id="UP000019102">
    <property type="component" value="Unassembled WGS sequence"/>
</dbReference>
<dbReference type="GO" id="GO:0016779">
    <property type="term" value="F:nucleotidyltransferase activity"/>
    <property type="evidence" value="ECO:0007669"/>
    <property type="project" value="UniProtKB-KW"/>
</dbReference>
<name>W4VQT0_9BACI</name>
<reference evidence="1 2" key="1">
    <citation type="journal article" date="2014" name="Genome Announc.">
        <title>Draft Genome Sequence of the Boron-Tolerant and Moderately Halotolerant Bacterium Gracilibacillus boraciitolerans JCM 21714T.</title>
        <authorList>
            <person name="Ahmed I."/>
            <person name="Oshima K."/>
            <person name="Suda W."/>
            <person name="Kitamura K."/>
            <person name="Iida T."/>
            <person name="Ohmori Y."/>
            <person name="Fujiwara T."/>
            <person name="Hattori M."/>
            <person name="Ohkuma M."/>
        </authorList>
    </citation>
    <scope>NUCLEOTIDE SEQUENCE [LARGE SCALE GENOMIC DNA]</scope>
    <source>
        <strain evidence="1 2">JCM 21714</strain>
    </source>
</reference>
<protein>
    <submittedName>
        <fullName evidence="1">UTP-glucose-1-phosphate uridylyltransferase</fullName>
    </submittedName>
</protein>
<proteinExistence type="predicted"/>
<dbReference type="AlphaFoldDB" id="W4VQT0"/>
<keyword evidence="1" id="KW-0548">Nucleotidyltransferase</keyword>
<organism evidence="1 2">
    <name type="scientific">Gracilibacillus boraciitolerans JCM 21714</name>
    <dbReference type="NCBI Taxonomy" id="1298598"/>
    <lineage>
        <taxon>Bacteria</taxon>
        <taxon>Bacillati</taxon>
        <taxon>Bacillota</taxon>
        <taxon>Bacilli</taxon>
        <taxon>Bacillales</taxon>
        <taxon>Bacillaceae</taxon>
        <taxon>Gracilibacillus</taxon>
    </lineage>
</organism>